<dbReference type="PATRIC" id="fig|1212765.3.peg.268"/>
<evidence type="ECO:0000313" key="4">
    <source>
        <dbReference type="Proteomes" id="UP000006502"/>
    </source>
</evidence>
<evidence type="ECO:0000256" key="2">
    <source>
        <dbReference type="SAM" id="SignalP"/>
    </source>
</evidence>
<evidence type="ECO:0000256" key="1">
    <source>
        <dbReference type="SAM" id="MobiDB-lite"/>
    </source>
</evidence>
<reference evidence="3 4" key="1">
    <citation type="journal article" date="2012" name="J. Bacteriol.">
        <title>Genome Sequence of "Candidatus Mycoplasma haemolamae" Strain Purdue, a Red Blood Cell Pathogen of Alpacas (Vicugna pacos) and Llamas (Lama glama).</title>
        <authorList>
            <person name="Guimaraes A.M."/>
            <person name="Toth B."/>
            <person name="Santos A.P."/>
            <person name="do Nascimento N.C."/>
            <person name="Kritchevsky J.E."/>
            <person name="Messick J.B."/>
        </authorList>
    </citation>
    <scope>NUCLEOTIDE SEQUENCE [LARGE SCALE GENOMIC DNA]</scope>
    <source>
        <strain evidence="3 4">Purdue</strain>
    </source>
</reference>
<keyword evidence="2" id="KW-0732">Signal</keyword>
<accession>I7BJ11</accession>
<proteinExistence type="predicted"/>
<evidence type="ECO:0000313" key="3">
    <source>
        <dbReference type="EMBL" id="AFO51818.1"/>
    </source>
</evidence>
<sequence length="191" mass="20552">MAIASHKAVGIVFTLLGAGSVGAVAVSAVGEQKSISKGVENLDSQSPQLGGILDSPLEKDDGNDPSAATEELPSTLNDDQLEDSEGEDDGKSTPYTFFFSQEREKKATVSCSETLRPEFEYWDDQGVRKIYIGCSREGQDTVVQSGVLFGPSKVTCTPSGKANTFECTSNDNKNYRFDGKWGSDKVFVKET</sequence>
<feature type="compositionally biased region" description="Acidic residues" evidence="1">
    <location>
        <begin position="79"/>
        <end position="88"/>
    </location>
</feature>
<feature type="chain" id="PRO_5003708287" evidence="2">
    <location>
        <begin position="24"/>
        <end position="191"/>
    </location>
</feature>
<reference evidence="4" key="2">
    <citation type="submission" date="2012-07" db="EMBL/GenBank/DDBJ databases">
        <title>Complete genome sequence of 'Candidatus Mycoplasma haemolamae'.</title>
        <authorList>
            <person name="Guimaraes A.M.S."/>
            <person name="Toth B."/>
            <person name="Santos A.P."/>
            <person name="Nascimento N.C."/>
            <person name="Sojka J.E."/>
            <person name="Messick J.B."/>
        </authorList>
    </citation>
    <scope>NUCLEOTIDE SEQUENCE [LARGE SCALE GENOMIC DNA]</scope>
    <source>
        <strain evidence="4">Purdue</strain>
    </source>
</reference>
<keyword evidence="4" id="KW-1185">Reference proteome</keyword>
<dbReference type="HOGENOM" id="CLU_121396_0_0_14"/>
<protein>
    <submittedName>
        <fullName evidence="3">Uncharacterized protein</fullName>
    </submittedName>
</protein>
<feature type="signal peptide" evidence="2">
    <location>
        <begin position="1"/>
        <end position="23"/>
    </location>
</feature>
<dbReference type="AlphaFoldDB" id="I7BJ11"/>
<dbReference type="STRING" id="1212765.MHLP_01190"/>
<name>I7BJ11_MYCHA</name>
<dbReference type="EMBL" id="CP003731">
    <property type="protein sequence ID" value="AFO51818.1"/>
    <property type="molecule type" value="Genomic_DNA"/>
</dbReference>
<dbReference type="Proteomes" id="UP000006502">
    <property type="component" value="Chromosome"/>
</dbReference>
<gene>
    <name evidence="3" type="ordered locus">MHLP_01190</name>
</gene>
<feature type="region of interest" description="Disordered" evidence="1">
    <location>
        <begin position="37"/>
        <end position="95"/>
    </location>
</feature>
<organism evidence="3 4">
    <name type="scientific">Mycoplasma haematolamae (strain Purdue)</name>
    <dbReference type="NCBI Taxonomy" id="1212765"/>
    <lineage>
        <taxon>Bacteria</taxon>
        <taxon>Bacillati</taxon>
        <taxon>Mycoplasmatota</taxon>
        <taxon>Mollicutes</taxon>
        <taxon>Mycoplasmataceae</taxon>
        <taxon>Mycoplasma</taxon>
    </lineage>
</organism>
<dbReference type="KEGG" id="mhl:MHLP_01190"/>